<dbReference type="PROSITE" id="PS00086">
    <property type="entry name" value="CYTOCHROME_P450"/>
    <property type="match status" value="1"/>
</dbReference>
<dbReference type="PANTHER" id="PTHR46696">
    <property type="entry name" value="P450, PUTATIVE (EUROFUNG)-RELATED"/>
    <property type="match status" value="1"/>
</dbReference>
<evidence type="ECO:0000256" key="7">
    <source>
        <dbReference type="RuleBase" id="RU000461"/>
    </source>
</evidence>
<dbReference type="InterPro" id="IPR001128">
    <property type="entry name" value="Cyt_P450"/>
</dbReference>
<name>A0ABU7LKQ3_9NOCA</name>
<reference evidence="9 10" key="1">
    <citation type="submission" date="2023-07" db="EMBL/GenBank/DDBJ databases">
        <authorList>
            <person name="Girao M."/>
            <person name="Carvalho M.F."/>
        </authorList>
    </citation>
    <scope>NUCLEOTIDE SEQUENCE [LARGE SCALE GENOMIC DNA]</scope>
    <source>
        <strain evidence="9 10">YIM65754</strain>
    </source>
</reference>
<evidence type="ECO:0000256" key="3">
    <source>
        <dbReference type="ARBA" id="ARBA00022723"/>
    </source>
</evidence>
<dbReference type="EMBL" id="JAUTXY010000018">
    <property type="protein sequence ID" value="MEE2061497.1"/>
    <property type="molecule type" value="Genomic_DNA"/>
</dbReference>
<keyword evidence="5 7" id="KW-0408">Iron</keyword>
<evidence type="ECO:0000313" key="9">
    <source>
        <dbReference type="EMBL" id="MEE2061497.1"/>
    </source>
</evidence>
<dbReference type="PANTHER" id="PTHR46696:SF1">
    <property type="entry name" value="CYTOCHROME P450 YJIB-RELATED"/>
    <property type="match status" value="1"/>
</dbReference>
<evidence type="ECO:0000256" key="4">
    <source>
        <dbReference type="ARBA" id="ARBA00023002"/>
    </source>
</evidence>
<keyword evidence="3 7" id="KW-0479">Metal-binding</keyword>
<dbReference type="InterPro" id="IPR017972">
    <property type="entry name" value="Cyt_P450_CS"/>
</dbReference>
<evidence type="ECO:0000256" key="2">
    <source>
        <dbReference type="ARBA" id="ARBA00022617"/>
    </source>
</evidence>
<keyword evidence="10" id="KW-1185">Reference proteome</keyword>
<comment type="caution">
    <text evidence="9">The sequence shown here is derived from an EMBL/GenBank/DDBJ whole genome shotgun (WGS) entry which is preliminary data.</text>
</comment>
<dbReference type="PRINTS" id="PR00385">
    <property type="entry name" value="P450"/>
</dbReference>
<proteinExistence type="inferred from homology"/>
<dbReference type="Proteomes" id="UP001336020">
    <property type="component" value="Unassembled WGS sequence"/>
</dbReference>
<dbReference type="Gene3D" id="1.10.630.10">
    <property type="entry name" value="Cytochrome P450"/>
    <property type="match status" value="1"/>
</dbReference>
<evidence type="ECO:0000256" key="6">
    <source>
        <dbReference type="ARBA" id="ARBA00023033"/>
    </source>
</evidence>
<evidence type="ECO:0000256" key="5">
    <source>
        <dbReference type="ARBA" id="ARBA00023004"/>
    </source>
</evidence>
<accession>A0ABU7LKQ3</accession>
<protein>
    <submittedName>
        <fullName evidence="9">Cytochrome P450</fullName>
    </submittedName>
</protein>
<comment type="similarity">
    <text evidence="1 7">Belongs to the cytochrome P450 family.</text>
</comment>
<keyword evidence="4 7" id="KW-0560">Oxidoreductase</keyword>
<dbReference type="RefSeq" id="WP_330136654.1">
    <property type="nucleotide sequence ID" value="NZ_JAUTXY010000018.1"/>
</dbReference>
<evidence type="ECO:0000256" key="8">
    <source>
        <dbReference type="SAM" id="MobiDB-lite"/>
    </source>
</evidence>
<keyword evidence="6 7" id="KW-0503">Monooxygenase</keyword>
<dbReference type="SUPFAM" id="SSF48264">
    <property type="entry name" value="Cytochrome P450"/>
    <property type="match status" value="1"/>
</dbReference>
<organism evidence="9 10">
    <name type="scientific">Rhodococcus artemisiae</name>
    <dbReference type="NCBI Taxonomy" id="714159"/>
    <lineage>
        <taxon>Bacteria</taxon>
        <taxon>Bacillati</taxon>
        <taxon>Actinomycetota</taxon>
        <taxon>Actinomycetes</taxon>
        <taxon>Mycobacteriales</taxon>
        <taxon>Nocardiaceae</taxon>
        <taxon>Rhodococcus</taxon>
    </lineage>
</organism>
<dbReference type="InterPro" id="IPR036396">
    <property type="entry name" value="Cyt_P450_sf"/>
</dbReference>
<sequence>MKATETTAPIGSLTGRRPLPPEMSERTGCPFDPPAARFRLLEEQGPVAKVPLLNGAHVWLVTGYQEVRNAISDIRLSSDVVRNTNAMSLTSEQVTTGSCPAQPDLQRTDGMFIFMDPPEHSRLRKVLTSQFTVRRMRALDQRVHEITDELITAMQGAGTTADLVTDFALALPSLVICELLGVPYEDRAEFQERSAITLNINNTPEQQRDAGIALWEFMRNLVIAKRTAPGDDMLSGLISGELAADPPLTDAELIDIGVTLLGAGHETTANMLALSVFALLEHPEQLAALRNDPTLIDAAIEELLRYLSVSHTGPTRIALEDITLGGVEIPAGDTVVISLPTANRDEERWPEPGQLDVTRPRDTGHMAFGYGIHQCLGQQLARVELRVGLVELFTRLPGLRLAAPAAEIPLRTDMVVFGVHSLPVAWD</sequence>
<dbReference type="InterPro" id="IPR002397">
    <property type="entry name" value="Cyt_P450_B"/>
</dbReference>
<dbReference type="PRINTS" id="PR00359">
    <property type="entry name" value="BP450"/>
</dbReference>
<dbReference type="CDD" id="cd11030">
    <property type="entry name" value="CYP105-like"/>
    <property type="match status" value="1"/>
</dbReference>
<keyword evidence="2 7" id="KW-0349">Heme</keyword>
<evidence type="ECO:0000256" key="1">
    <source>
        <dbReference type="ARBA" id="ARBA00010617"/>
    </source>
</evidence>
<dbReference type="Pfam" id="PF00067">
    <property type="entry name" value="p450"/>
    <property type="match status" value="1"/>
</dbReference>
<evidence type="ECO:0000313" key="10">
    <source>
        <dbReference type="Proteomes" id="UP001336020"/>
    </source>
</evidence>
<feature type="region of interest" description="Disordered" evidence="8">
    <location>
        <begin position="1"/>
        <end position="28"/>
    </location>
</feature>
<gene>
    <name evidence="9" type="ORF">Q7514_28625</name>
</gene>